<keyword evidence="5" id="KW-0010">Activator</keyword>
<dbReference type="GO" id="GO:0005634">
    <property type="term" value="C:nucleus"/>
    <property type="evidence" value="ECO:0007669"/>
    <property type="project" value="UniProtKB-SubCell"/>
</dbReference>
<evidence type="ECO:0000313" key="13">
    <source>
        <dbReference type="EMBL" id="KAF7491419.1"/>
    </source>
</evidence>
<keyword evidence="6" id="KW-0963">Cytoplasm</keyword>
<dbReference type="GO" id="GO:0140672">
    <property type="term" value="C:ATAC complex"/>
    <property type="evidence" value="ECO:0007669"/>
    <property type="project" value="TreeGrafter"/>
</dbReference>
<reference evidence="15" key="1">
    <citation type="journal article" date="2020" name="PLoS Negl. Trop. Dis.">
        <title>High-quality nuclear genome for Sarcoptes scabiei-A critical resource for a neglected parasite.</title>
        <authorList>
            <person name="Korhonen P.K."/>
            <person name="Gasser R.B."/>
            <person name="Ma G."/>
            <person name="Wang T."/>
            <person name="Stroehlein A.J."/>
            <person name="Young N.D."/>
            <person name="Ang C.S."/>
            <person name="Fernando D.D."/>
            <person name="Lu H.C."/>
            <person name="Taylor S."/>
            <person name="Reynolds S.L."/>
            <person name="Mofiz E."/>
            <person name="Najaraj S.H."/>
            <person name="Gowda H."/>
            <person name="Madugundu A."/>
            <person name="Renuse S."/>
            <person name="Holt D."/>
            <person name="Pandey A."/>
            <person name="Papenfuss A.T."/>
            <person name="Fischer K."/>
        </authorList>
    </citation>
    <scope>NUCLEOTIDE SEQUENCE [LARGE SCALE GENOMIC DNA]</scope>
</reference>
<dbReference type="PROSITE" id="PS51186">
    <property type="entry name" value="GNAT"/>
    <property type="match status" value="1"/>
</dbReference>
<dbReference type="PROSITE" id="PS50014">
    <property type="entry name" value="BROMODOMAIN_2"/>
    <property type="match status" value="1"/>
</dbReference>
<proteinExistence type="inferred from homology"/>
<dbReference type="Pfam" id="PF00583">
    <property type="entry name" value="Acetyltransf_1"/>
    <property type="match status" value="1"/>
</dbReference>
<evidence type="ECO:0000313" key="15">
    <source>
        <dbReference type="Proteomes" id="UP000070412"/>
    </source>
</evidence>
<evidence type="ECO:0000256" key="9">
    <source>
        <dbReference type="PROSITE-ProRule" id="PRU00035"/>
    </source>
</evidence>
<evidence type="ECO:0000256" key="5">
    <source>
        <dbReference type="ARBA" id="ARBA00023159"/>
    </source>
</evidence>
<dbReference type="OrthoDB" id="1937912at2759"/>
<keyword evidence="6" id="KW-0206">Cytoskeleton</keyword>
<dbReference type="PANTHER" id="PTHR45750">
    <property type="entry name" value="GH11602P"/>
    <property type="match status" value="1"/>
</dbReference>
<comment type="catalytic activity">
    <reaction evidence="8">
        <text>L-lysyl-[histone] + acetyl-CoA = N(6)-acetyl-L-lysyl-[histone] + CoA + H(+)</text>
        <dbReference type="Rhea" id="RHEA:21992"/>
        <dbReference type="Rhea" id="RHEA-COMP:9845"/>
        <dbReference type="Rhea" id="RHEA-COMP:11338"/>
        <dbReference type="ChEBI" id="CHEBI:15378"/>
        <dbReference type="ChEBI" id="CHEBI:29969"/>
        <dbReference type="ChEBI" id="CHEBI:57287"/>
        <dbReference type="ChEBI" id="CHEBI:57288"/>
        <dbReference type="ChEBI" id="CHEBI:61930"/>
        <dbReference type="EC" id="2.3.1.48"/>
    </reaction>
    <physiologicalReaction direction="left-to-right" evidence="8">
        <dbReference type="Rhea" id="RHEA:21993"/>
    </physiologicalReaction>
</comment>
<evidence type="ECO:0000256" key="2">
    <source>
        <dbReference type="ARBA" id="ARBA00004300"/>
    </source>
</evidence>
<evidence type="ECO:0000256" key="8">
    <source>
        <dbReference type="ARBA" id="ARBA00048940"/>
    </source>
</evidence>
<dbReference type="InterPro" id="IPR037800">
    <property type="entry name" value="GCN5"/>
</dbReference>
<dbReference type="Gene3D" id="1.20.920.10">
    <property type="entry name" value="Bromodomain-like"/>
    <property type="match status" value="1"/>
</dbReference>
<dbReference type="Gene3D" id="3.40.630.30">
    <property type="match status" value="1"/>
</dbReference>
<dbReference type="InterPro" id="IPR009464">
    <property type="entry name" value="PCAF_N"/>
</dbReference>
<reference evidence="14" key="3">
    <citation type="submission" date="2022-06" db="UniProtKB">
        <authorList>
            <consortium name="EnsemblMetazoa"/>
        </authorList>
    </citation>
    <scope>IDENTIFICATION</scope>
</reference>
<evidence type="ECO:0000313" key="14">
    <source>
        <dbReference type="EnsemblMetazoa" id="KAF7491419.1"/>
    </source>
</evidence>
<name>A0A834R808_SARSC</name>
<dbReference type="CDD" id="cd04301">
    <property type="entry name" value="NAT_SF"/>
    <property type="match status" value="1"/>
</dbReference>
<dbReference type="Pfam" id="PF00439">
    <property type="entry name" value="Bromodomain"/>
    <property type="match status" value="1"/>
</dbReference>
<evidence type="ECO:0000259" key="12">
    <source>
        <dbReference type="PROSITE" id="PS51186"/>
    </source>
</evidence>
<evidence type="ECO:0000256" key="3">
    <source>
        <dbReference type="ARBA" id="ARBA00008607"/>
    </source>
</evidence>
<dbReference type="SUPFAM" id="SSF47370">
    <property type="entry name" value="Bromodomain"/>
    <property type="match status" value="1"/>
</dbReference>
<dbReference type="EMBL" id="WVUK01000059">
    <property type="protein sequence ID" value="KAF7491419.1"/>
    <property type="molecule type" value="Genomic_DNA"/>
</dbReference>
<keyword evidence="7" id="KW-0539">Nucleus</keyword>
<accession>A0A834R808</accession>
<evidence type="ECO:0000256" key="4">
    <source>
        <dbReference type="ARBA" id="ARBA00023117"/>
    </source>
</evidence>
<keyword evidence="13" id="KW-0808">Transferase</keyword>
<sequence length="1065" mass="124989">MKSIINRVLSMKQKMAYEKSNPSELPPIVNCLLDPLDSLDFDVQKFFENILPDQIVTKRDRILNEWDRKKKFDKLIEFISFNLNKTPNETKIGQFMPSILNPNVAAISFNNQMKKSHTDDQQNMDDFLIYVSSETYDELVISGTKLPVISREKCENGIRRLDLRHSTDINLLFIAMIDYEILSIIFDKFIANLGTDNRTIFLIALEKLYYVINLGLFSETLISSKTLQTVALDLHVFNRNVYTQTPSISKAFSNYLIFRLNEINCDLNEIKFLLNMSRRFIFYLNKFVFHPHNWQDCSICKSNNFSFKSRDRYRLQYAHWFGCCVIPRFTQCFPVYNVSDIFGYDFLKTMLTHLIEEFSPNIANGKHQVEKFFHILQNEFMDNGKPFWKNSFRKDISPMNVLISRTQDMIIESECVEKLDDCKKNGIKRTKFSKDELKVVYDFYDNLLSIKSIYDENQANEDGENESSPETDCSSRNSEFDSKEILPECIYCDKEKYYFCFIHGRFNNDYEGNMHEKSIIQYNSVPKNFLERFLVKLDEDEIVSVTFTTDQFDPAKVGLDEKYEYFVPVGDPKDRIYRTIVNKSLLINQKRPALLNFLKTTKTKSKFHQEIFNTFHEFFRENPNFGDFPKMESVGFGIEDSRPNIEFHRLLYTSFVTNINTDMLAAFLYYLIGLTSATNPLFGFETSSGSIQAVLINNIFLKDWDERSKKWLISMQNVFSYQLPRMGKDYITRLIFDPRHYTLTLIKNGHKAIGGINFRPYPNQGFSEIVFCAVSSDEQVKGYGTRMMNYLKDYHVNRGVYNFLTYADSYAIGYFKKQGFSSTVTLPKEQYVGYIKEYDGATLMECKLEPKICYNGFNQVLRMQRAIVENMIEAKKRSITMNQLTYKNNECRVIPKSFILKNNPNNIKFDLSEFDFVDHRKEIYGVLQSIIQHLIAHESSAPFFEPVDLRKYPNYNQVIKFPMDLQIISKRLKSNYYVNAHLFHCDIKRILFNCRTYFDNESGYLHCANTFERYYASEMKHNDLIRRLKKEDRAHLEKLLEQQPLSSSSSSSSSIAVPKAVQTKK</sequence>
<evidence type="ECO:0000259" key="11">
    <source>
        <dbReference type="PROSITE" id="PS50014"/>
    </source>
</evidence>
<organism evidence="13">
    <name type="scientific">Sarcoptes scabiei</name>
    <name type="common">Itch mite</name>
    <name type="synonym">Acarus scabiei</name>
    <dbReference type="NCBI Taxonomy" id="52283"/>
    <lineage>
        <taxon>Eukaryota</taxon>
        <taxon>Metazoa</taxon>
        <taxon>Ecdysozoa</taxon>
        <taxon>Arthropoda</taxon>
        <taxon>Chelicerata</taxon>
        <taxon>Arachnida</taxon>
        <taxon>Acari</taxon>
        <taxon>Acariformes</taxon>
        <taxon>Sarcoptiformes</taxon>
        <taxon>Astigmata</taxon>
        <taxon>Psoroptidia</taxon>
        <taxon>Sarcoptoidea</taxon>
        <taxon>Sarcoptidae</taxon>
        <taxon>Sarcoptinae</taxon>
        <taxon>Sarcoptes</taxon>
    </lineage>
</organism>
<dbReference type="PRINTS" id="PR00503">
    <property type="entry name" value="BROMODOMAIN"/>
</dbReference>
<evidence type="ECO:0000256" key="7">
    <source>
        <dbReference type="ARBA" id="ARBA00023242"/>
    </source>
</evidence>
<dbReference type="EnsemblMetazoa" id="SSS_1034s_mrna">
    <property type="protein sequence ID" value="KAF7491419.1"/>
    <property type="gene ID" value="SSS_1034"/>
</dbReference>
<dbReference type="GO" id="GO:0045944">
    <property type="term" value="P:positive regulation of transcription by RNA polymerase II"/>
    <property type="evidence" value="ECO:0007669"/>
    <property type="project" value="TreeGrafter"/>
</dbReference>
<dbReference type="SMART" id="SM00297">
    <property type="entry name" value="BROMO"/>
    <property type="match status" value="1"/>
</dbReference>
<feature type="compositionally biased region" description="Acidic residues" evidence="10">
    <location>
        <begin position="458"/>
        <end position="469"/>
    </location>
</feature>
<feature type="domain" description="N-acetyltransferase" evidence="12">
    <location>
        <begin position="699"/>
        <end position="849"/>
    </location>
</feature>
<dbReference type="InterPro" id="IPR016181">
    <property type="entry name" value="Acyl_CoA_acyltransferase"/>
</dbReference>
<feature type="domain" description="Bromo" evidence="11">
    <location>
        <begin position="935"/>
        <end position="1005"/>
    </location>
</feature>
<keyword evidence="4 9" id="KW-0103">Bromodomain</keyword>
<dbReference type="Proteomes" id="UP000070412">
    <property type="component" value="Unassembled WGS sequence"/>
</dbReference>
<dbReference type="SUPFAM" id="SSF55729">
    <property type="entry name" value="Acyl-CoA N-acyltransferases (Nat)"/>
    <property type="match status" value="1"/>
</dbReference>
<dbReference type="InterPro" id="IPR000182">
    <property type="entry name" value="GNAT_dom"/>
</dbReference>
<evidence type="ECO:0000256" key="10">
    <source>
        <dbReference type="SAM" id="MobiDB-lite"/>
    </source>
</evidence>
<comment type="similarity">
    <text evidence="3">Belongs to the acetyltransferase family. GCN5 subfamily.</text>
</comment>
<dbReference type="PANTHER" id="PTHR45750:SF3">
    <property type="entry name" value="HISTONE ACETYLTRANSFERASE"/>
    <property type="match status" value="1"/>
</dbReference>
<dbReference type="AlphaFoldDB" id="A0A834R808"/>
<feature type="region of interest" description="Disordered" evidence="10">
    <location>
        <begin position="458"/>
        <end position="479"/>
    </location>
</feature>
<dbReference type="GO" id="GO:0005813">
    <property type="term" value="C:centrosome"/>
    <property type="evidence" value="ECO:0007669"/>
    <property type="project" value="UniProtKB-SubCell"/>
</dbReference>
<dbReference type="InterPro" id="IPR001487">
    <property type="entry name" value="Bromodomain"/>
</dbReference>
<protein>
    <submittedName>
        <fullName evidence="13">Histone acetyltransferase KAT2B</fullName>
    </submittedName>
</protein>
<keyword evidence="15" id="KW-1185">Reference proteome</keyword>
<comment type="subcellular location">
    <subcellularLocation>
        <location evidence="2">Cytoplasm</location>
        <location evidence="2">Cytoskeleton</location>
        <location evidence="2">Microtubule organizing center</location>
        <location evidence="2">Centrosome</location>
    </subcellularLocation>
    <subcellularLocation>
        <location evidence="1">Nucleus</location>
    </subcellularLocation>
</comment>
<evidence type="ECO:0000256" key="6">
    <source>
        <dbReference type="ARBA" id="ARBA00023212"/>
    </source>
</evidence>
<dbReference type="GO" id="GO:0043992">
    <property type="term" value="F:histone H3K9 acetyltransferase activity"/>
    <property type="evidence" value="ECO:0007669"/>
    <property type="project" value="UniProtKB-ARBA"/>
</dbReference>
<dbReference type="Pfam" id="PF06466">
    <property type="entry name" value="PCAF_N"/>
    <property type="match status" value="1"/>
</dbReference>
<evidence type="ECO:0000256" key="1">
    <source>
        <dbReference type="ARBA" id="ARBA00004123"/>
    </source>
</evidence>
<feature type="region of interest" description="Disordered" evidence="10">
    <location>
        <begin position="1040"/>
        <end position="1065"/>
    </location>
</feature>
<gene>
    <name evidence="13" type="ORF">SSS_1034</name>
</gene>
<dbReference type="InterPro" id="IPR036427">
    <property type="entry name" value="Bromodomain-like_sf"/>
</dbReference>
<reference evidence="13" key="2">
    <citation type="submission" date="2020-01" db="EMBL/GenBank/DDBJ databases">
        <authorList>
            <person name="Korhonen P.K.K."/>
            <person name="Guangxu M.G."/>
            <person name="Wang T.W."/>
            <person name="Stroehlein A.J.S."/>
            <person name="Young N.D."/>
            <person name="Ang C.-S.A."/>
            <person name="Fernando D.W.F."/>
            <person name="Lu H.L."/>
            <person name="Taylor S.T."/>
            <person name="Ehtesham M.E.M."/>
            <person name="Najaraj S.H.N."/>
            <person name="Harsha G.H.G."/>
            <person name="Madugundu A.M."/>
            <person name="Renuse S.R."/>
            <person name="Holt D.H."/>
            <person name="Pandey A.P."/>
            <person name="Papenfuss A.P."/>
            <person name="Gasser R.B.G."/>
            <person name="Fischer K.F."/>
        </authorList>
    </citation>
    <scope>NUCLEOTIDE SEQUENCE</scope>
    <source>
        <strain evidence="13">SSS_KF_BRIS2020</strain>
    </source>
</reference>